<dbReference type="InterPro" id="IPR029060">
    <property type="entry name" value="PIN-like_dom_sf"/>
</dbReference>
<dbReference type="RefSeq" id="WP_343803187.1">
    <property type="nucleotide sequence ID" value="NZ_BAAADJ010000063.1"/>
</dbReference>
<feature type="domain" description="PIN" evidence="2">
    <location>
        <begin position="20"/>
        <end position="138"/>
    </location>
</feature>
<keyword evidence="4" id="KW-1185">Reference proteome</keyword>
<evidence type="ECO:0000256" key="1">
    <source>
        <dbReference type="SAM" id="Phobius"/>
    </source>
</evidence>
<dbReference type="Proteomes" id="UP001500782">
    <property type="component" value="Unassembled WGS sequence"/>
</dbReference>
<evidence type="ECO:0000313" key="4">
    <source>
        <dbReference type="Proteomes" id="UP001500782"/>
    </source>
</evidence>
<gene>
    <name evidence="3" type="ORF">GCM10008967_39610</name>
</gene>
<dbReference type="Pfam" id="PF13638">
    <property type="entry name" value="PIN_4"/>
    <property type="match status" value="1"/>
</dbReference>
<evidence type="ECO:0000259" key="2">
    <source>
        <dbReference type="SMART" id="SM00670"/>
    </source>
</evidence>
<dbReference type="SMART" id="SM00670">
    <property type="entry name" value="PINc"/>
    <property type="match status" value="1"/>
</dbReference>
<reference evidence="4" key="1">
    <citation type="journal article" date="2019" name="Int. J. Syst. Evol. Microbiol.">
        <title>The Global Catalogue of Microorganisms (GCM) 10K type strain sequencing project: providing services to taxonomists for standard genome sequencing and annotation.</title>
        <authorList>
            <consortium name="The Broad Institute Genomics Platform"/>
            <consortium name="The Broad Institute Genome Sequencing Center for Infectious Disease"/>
            <person name="Wu L."/>
            <person name="Ma J."/>
        </authorList>
    </citation>
    <scope>NUCLEOTIDE SEQUENCE [LARGE SCALE GENOMIC DNA]</scope>
    <source>
        <strain evidence="4">JCM 9731</strain>
    </source>
</reference>
<protein>
    <recommendedName>
        <fullName evidence="2">PIN domain-containing protein</fullName>
    </recommendedName>
</protein>
<keyword evidence="1" id="KW-0472">Membrane</keyword>
<sequence length="383" mass="44156">MFSSAKQLYKTLEPYLNKGYILCPDTNFLMNASSLFKKLKNENVHISRQVYDELDRLKSSSSDASREQKRRAFEAREGFRALDIVDSKIIEVAPSSTFSQYNLSQNKPDDKIIASYLHLRDSKNEKILFLTLDRGAKLIAKTAGFETVGFDIEVFNKKRKKEQKILNRFAQKKKINPIQRLFLGLAGIYGLMTIFIQSMIGLGLIILFFKVMFFPDKGYLATAEPVSVLDGQVIITPTLIYQKDTDESKSFEIYYTVENKQDQIIKGFYNPDRPLEIPDEELEGEEGLSKMNKKLEYDLSLSADQIYVIFDDYREITGTNNKELRKDERYKGFIEIEGDITELKEIQSSVFIPSTEERIPYTIKIEDIEKITSTKLSNMADEV</sequence>
<dbReference type="EMBL" id="BAAADJ010000063">
    <property type="protein sequence ID" value="GAA0345259.1"/>
    <property type="molecule type" value="Genomic_DNA"/>
</dbReference>
<organism evidence="3 4">
    <name type="scientific">Bacillus carboniphilus</name>
    <dbReference type="NCBI Taxonomy" id="86663"/>
    <lineage>
        <taxon>Bacteria</taxon>
        <taxon>Bacillati</taxon>
        <taxon>Bacillota</taxon>
        <taxon>Bacilli</taxon>
        <taxon>Bacillales</taxon>
        <taxon>Bacillaceae</taxon>
        <taxon>Bacillus</taxon>
    </lineage>
</organism>
<feature type="transmembrane region" description="Helical" evidence="1">
    <location>
        <begin position="181"/>
        <end position="209"/>
    </location>
</feature>
<dbReference type="InterPro" id="IPR002716">
    <property type="entry name" value="PIN_dom"/>
</dbReference>
<keyword evidence="1" id="KW-0812">Transmembrane</keyword>
<dbReference type="Gene3D" id="3.40.50.1010">
    <property type="entry name" value="5'-nuclease"/>
    <property type="match status" value="1"/>
</dbReference>
<keyword evidence="1" id="KW-1133">Transmembrane helix</keyword>
<comment type="caution">
    <text evidence="3">The sequence shown here is derived from an EMBL/GenBank/DDBJ whole genome shotgun (WGS) entry which is preliminary data.</text>
</comment>
<name>A0ABP3GHW4_9BACI</name>
<dbReference type="SUPFAM" id="SSF88723">
    <property type="entry name" value="PIN domain-like"/>
    <property type="match status" value="1"/>
</dbReference>
<proteinExistence type="predicted"/>
<accession>A0ABP3GHW4</accession>
<evidence type="ECO:0000313" key="3">
    <source>
        <dbReference type="EMBL" id="GAA0345259.1"/>
    </source>
</evidence>